<dbReference type="Proteomes" id="UP000635853">
    <property type="component" value="Unassembled WGS sequence"/>
</dbReference>
<dbReference type="AlphaFoldDB" id="A0A4R8FY41"/>
<keyword evidence="5 7" id="KW-0573">Peptidoglycan synthesis</keyword>
<sequence>MIDRRAFLTLTAMAALAGCSSKFKTYDGPEVTRVVVMKGQRALYLLHHDQVLKAYRISLGYAPVGDKQIEGDGKTPEGRYHIDRRNPDSEFHLSIGISYPNEADIEEAKALGRKPGGDIFIHGRARKNRRRKGDWTAGCISVTDAEMEDIYAMVRDGTVIDIFP</sequence>
<reference evidence="10 11" key="1">
    <citation type="submission" date="2019-03" db="EMBL/GenBank/DDBJ databases">
        <title>Genomic Encyclopedia of Type Strains, Phase IV (KMG-IV): sequencing the most valuable type-strain genomes for metagenomic binning, comparative biology and taxonomic classification.</title>
        <authorList>
            <person name="Goeker M."/>
        </authorList>
    </citation>
    <scope>NUCLEOTIDE SEQUENCE [LARGE SCALE GENOMIC DNA]</scope>
    <source>
        <strain evidence="10 11">JA181</strain>
    </source>
</reference>
<keyword evidence="12" id="KW-1185">Reference proteome</keyword>
<gene>
    <name evidence="10" type="ORF">EV657_104156</name>
    <name evidence="9" type="ORF">JMJ92_00115</name>
</gene>
<dbReference type="PANTHER" id="PTHR36699">
    <property type="entry name" value="LD-TRANSPEPTIDASE"/>
    <property type="match status" value="1"/>
</dbReference>
<comment type="similarity">
    <text evidence="2">Belongs to the YkuD family.</text>
</comment>
<protein>
    <submittedName>
        <fullName evidence="9">L,D-transpeptidase family protein</fullName>
    </submittedName>
    <submittedName>
        <fullName evidence="10">L,D-transpeptidase-like protein</fullName>
    </submittedName>
</protein>
<dbReference type="Gene3D" id="2.40.440.10">
    <property type="entry name" value="L,D-transpeptidase catalytic domain-like"/>
    <property type="match status" value="1"/>
</dbReference>
<keyword evidence="4 7" id="KW-0133">Cell shape</keyword>
<dbReference type="EMBL" id="JAESIL010000001">
    <property type="protein sequence ID" value="MBL3576575.1"/>
    <property type="molecule type" value="Genomic_DNA"/>
</dbReference>
<feature type="domain" description="L,D-TPase catalytic" evidence="8">
    <location>
        <begin position="32"/>
        <end position="163"/>
    </location>
</feature>
<organism evidence="10 11">
    <name type="scientific">Rhodovulum visakhapatnamense</name>
    <dbReference type="NCBI Taxonomy" id="364297"/>
    <lineage>
        <taxon>Bacteria</taxon>
        <taxon>Pseudomonadati</taxon>
        <taxon>Pseudomonadota</taxon>
        <taxon>Alphaproteobacteria</taxon>
        <taxon>Rhodobacterales</taxon>
        <taxon>Paracoccaceae</taxon>
        <taxon>Rhodovulum</taxon>
    </lineage>
</organism>
<name>A0A4R8FY41_9RHOB</name>
<dbReference type="InterPro" id="IPR005490">
    <property type="entry name" value="LD_TPept_cat_dom"/>
</dbReference>
<evidence type="ECO:0000313" key="9">
    <source>
        <dbReference type="EMBL" id="MBL3576575.1"/>
    </source>
</evidence>
<dbReference type="PROSITE" id="PS52029">
    <property type="entry name" value="LD_TPASE"/>
    <property type="match status" value="1"/>
</dbReference>
<proteinExistence type="inferred from homology"/>
<evidence type="ECO:0000256" key="4">
    <source>
        <dbReference type="ARBA" id="ARBA00022960"/>
    </source>
</evidence>
<feature type="active site" description="Proton donor/acceptor" evidence="7">
    <location>
        <position position="122"/>
    </location>
</feature>
<evidence type="ECO:0000256" key="7">
    <source>
        <dbReference type="PROSITE-ProRule" id="PRU01373"/>
    </source>
</evidence>
<dbReference type="SUPFAM" id="SSF141523">
    <property type="entry name" value="L,D-transpeptidase catalytic domain-like"/>
    <property type="match status" value="1"/>
</dbReference>
<evidence type="ECO:0000256" key="3">
    <source>
        <dbReference type="ARBA" id="ARBA00022679"/>
    </source>
</evidence>
<dbReference type="Proteomes" id="UP000295484">
    <property type="component" value="Unassembled WGS sequence"/>
</dbReference>
<keyword evidence="6 7" id="KW-0961">Cell wall biogenesis/degradation</keyword>
<dbReference type="EMBL" id="SOEB01000004">
    <property type="protein sequence ID" value="TDX31959.1"/>
    <property type="molecule type" value="Genomic_DNA"/>
</dbReference>
<evidence type="ECO:0000259" key="8">
    <source>
        <dbReference type="PROSITE" id="PS52029"/>
    </source>
</evidence>
<dbReference type="RefSeq" id="WP_113669457.1">
    <property type="nucleotide sequence ID" value="NZ_JAESIL010000001.1"/>
</dbReference>
<comment type="caution">
    <text evidence="10">The sequence shown here is derived from an EMBL/GenBank/DDBJ whole genome shotgun (WGS) entry which is preliminary data.</text>
</comment>
<dbReference type="Pfam" id="PF03734">
    <property type="entry name" value="YkuD"/>
    <property type="match status" value="1"/>
</dbReference>
<keyword evidence="3" id="KW-0808">Transferase</keyword>
<evidence type="ECO:0000313" key="10">
    <source>
        <dbReference type="EMBL" id="TDX31959.1"/>
    </source>
</evidence>
<evidence type="ECO:0000313" key="12">
    <source>
        <dbReference type="Proteomes" id="UP000635853"/>
    </source>
</evidence>
<evidence type="ECO:0000256" key="5">
    <source>
        <dbReference type="ARBA" id="ARBA00022984"/>
    </source>
</evidence>
<comment type="pathway">
    <text evidence="1 7">Cell wall biogenesis; peptidoglycan biosynthesis.</text>
</comment>
<dbReference type="UniPathway" id="UPA00219"/>
<evidence type="ECO:0000256" key="6">
    <source>
        <dbReference type="ARBA" id="ARBA00023316"/>
    </source>
</evidence>
<dbReference type="CDD" id="cd16913">
    <property type="entry name" value="YkuD_like"/>
    <property type="match status" value="1"/>
</dbReference>
<dbReference type="GO" id="GO:0016740">
    <property type="term" value="F:transferase activity"/>
    <property type="evidence" value="ECO:0007669"/>
    <property type="project" value="UniProtKB-KW"/>
</dbReference>
<dbReference type="GO" id="GO:0004180">
    <property type="term" value="F:carboxypeptidase activity"/>
    <property type="evidence" value="ECO:0007669"/>
    <property type="project" value="UniProtKB-ARBA"/>
</dbReference>
<dbReference type="GO" id="GO:0009252">
    <property type="term" value="P:peptidoglycan biosynthetic process"/>
    <property type="evidence" value="ECO:0007669"/>
    <property type="project" value="UniProtKB-UniPathway"/>
</dbReference>
<dbReference type="InterPro" id="IPR038063">
    <property type="entry name" value="Transpep_catalytic_dom"/>
</dbReference>
<reference evidence="9" key="3">
    <citation type="submission" date="2021-01" db="EMBL/GenBank/DDBJ databases">
        <authorList>
            <person name="Guzman M.S."/>
        </authorList>
    </citation>
    <scope>NUCLEOTIDE SEQUENCE</scope>
    <source>
        <strain evidence="9">AB19</strain>
    </source>
</reference>
<dbReference type="PROSITE" id="PS51257">
    <property type="entry name" value="PROKAR_LIPOPROTEIN"/>
    <property type="match status" value="1"/>
</dbReference>
<evidence type="ECO:0000313" key="11">
    <source>
        <dbReference type="Proteomes" id="UP000295484"/>
    </source>
</evidence>
<evidence type="ECO:0000256" key="1">
    <source>
        <dbReference type="ARBA" id="ARBA00004752"/>
    </source>
</evidence>
<dbReference type="GO" id="GO:0008360">
    <property type="term" value="P:regulation of cell shape"/>
    <property type="evidence" value="ECO:0007669"/>
    <property type="project" value="UniProtKB-UniRule"/>
</dbReference>
<accession>A0A4R8FY41</accession>
<reference evidence="12" key="2">
    <citation type="submission" date="2021-01" db="EMBL/GenBank/DDBJ databases">
        <title>Draft genomes of Rhodovulum sulfidophilum.</title>
        <authorList>
            <person name="Guzman M.S."/>
        </authorList>
    </citation>
    <scope>NUCLEOTIDE SEQUENCE [LARGE SCALE GENOMIC DNA]</scope>
    <source>
        <strain evidence="12">AB19</strain>
    </source>
</reference>
<feature type="active site" description="Nucleophile" evidence="7">
    <location>
        <position position="139"/>
    </location>
</feature>
<dbReference type="PANTHER" id="PTHR36699:SF1">
    <property type="entry name" value="L,D-TRANSPEPTIDASE YAFK-RELATED"/>
    <property type="match status" value="1"/>
</dbReference>
<evidence type="ECO:0000256" key="2">
    <source>
        <dbReference type="ARBA" id="ARBA00005992"/>
    </source>
</evidence>
<dbReference type="GO" id="GO:0071555">
    <property type="term" value="P:cell wall organization"/>
    <property type="evidence" value="ECO:0007669"/>
    <property type="project" value="UniProtKB-UniRule"/>
</dbReference>